<dbReference type="InterPro" id="IPR013078">
    <property type="entry name" value="His_Pase_superF_clade-1"/>
</dbReference>
<gene>
    <name evidence="1" type="ORF">J1M35_17935</name>
</gene>
<dbReference type="SUPFAM" id="SSF53254">
    <property type="entry name" value="Phosphoglycerate mutase-like"/>
    <property type="match status" value="1"/>
</dbReference>
<protein>
    <submittedName>
        <fullName evidence="1">Histidine phosphatase family protein</fullName>
    </submittedName>
</protein>
<dbReference type="PANTHER" id="PTHR48100:SF1">
    <property type="entry name" value="HISTIDINE PHOSPHATASE FAMILY PROTEIN-RELATED"/>
    <property type="match status" value="1"/>
</dbReference>
<dbReference type="EMBL" id="CP071796">
    <property type="protein sequence ID" value="QTD44908.1"/>
    <property type="molecule type" value="Genomic_DNA"/>
</dbReference>
<dbReference type="Proteomes" id="UP000663903">
    <property type="component" value="Chromosome"/>
</dbReference>
<name>A0A975CK38_9BURK</name>
<dbReference type="RefSeq" id="WP_208008611.1">
    <property type="nucleotide sequence ID" value="NZ_CP071796.1"/>
</dbReference>
<sequence length="225" mass="25032">MPTLYLVRHGQASFGADDYDHLSDLGRRQSVRLGQYWRERFGAALRFDAVLTGTLRRQIGTWQGMAEGGAFDAPHVSWPGLNEYDSHAVIAAIHPEPLARPGTPELYRQHFRLLREGLAAWMDGRVQPVGMPSYADFRAGVVGALDHVRQNFKGDVLLVSSGGPIATAVAHILDAPAATSIELNLRIRNTAVTEFAFTPKRHQLITYNTLPHLDAETYRDWVTYA</sequence>
<dbReference type="SMART" id="SM00855">
    <property type="entry name" value="PGAM"/>
    <property type="match status" value="1"/>
</dbReference>
<reference evidence="1" key="1">
    <citation type="submission" date="2021-03" db="EMBL/GenBank/DDBJ databases">
        <title>Ottowia sp. 27C isolated from the cloaca of a Giant Asian pond turtle (Heosemys grandis).</title>
        <authorList>
            <person name="Spergser J."/>
            <person name="Busse H.-J."/>
        </authorList>
    </citation>
    <scope>NUCLEOTIDE SEQUENCE</scope>
    <source>
        <strain evidence="1">27C</strain>
    </source>
</reference>
<dbReference type="InterPro" id="IPR050275">
    <property type="entry name" value="PGM_Phosphatase"/>
</dbReference>
<dbReference type="CDD" id="cd07067">
    <property type="entry name" value="HP_PGM_like"/>
    <property type="match status" value="1"/>
</dbReference>
<accession>A0A975CK38</accession>
<evidence type="ECO:0000313" key="1">
    <source>
        <dbReference type="EMBL" id="QTD44908.1"/>
    </source>
</evidence>
<dbReference type="InterPro" id="IPR029033">
    <property type="entry name" value="His_PPase_superfam"/>
</dbReference>
<keyword evidence="2" id="KW-1185">Reference proteome</keyword>
<dbReference type="Gene3D" id="3.40.50.1240">
    <property type="entry name" value="Phosphoglycerate mutase-like"/>
    <property type="match status" value="1"/>
</dbReference>
<dbReference type="GO" id="GO:0005737">
    <property type="term" value="C:cytoplasm"/>
    <property type="evidence" value="ECO:0007669"/>
    <property type="project" value="TreeGrafter"/>
</dbReference>
<dbReference type="AlphaFoldDB" id="A0A975CK38"/>
<dbReference type="GO" id="GO:0016791">
    <property type="term" value="F:phosphatase activity"/>
    <property type="evidence" value="ECO:0007669"/>
    <property type="project" value="TreeGrafter"/>
</dbReference>
<dbReference type="PANTHER" id="PTHR48100">
    <property type="entry name" value="BROAD-SPECIFICITY PHOSPHATASE YOR283W-RELATED"/>
    <property type="match status" value="1"/>
</dbReference>
<dbReference type="KEGG" id="otd:J1M35_17935"/>
<dbReference type="Pfam" id="PF00300">
    <property type="entry name" value="His_Phos_1"/>
    <property type="match status" value="1"/>
</dbReference>
<evidence type="ECO:0000313" key="2">
    <source>
        <dbReference type="Proteomes" id="UP000663903"/>
    </source>
</evidence>
<organism evidence="1 2">
    <name type="scientific">Ottowia testudinis</name>
    <dbReference type="NCBI Taxonomy" id="2816950"/>
    <lineage>
        <taxon>Bacteria</taxon>
        <taxon>Pseudomonadati</taxon>
        <taxon>Pseudomonadota</taxon>
        <taxon>Betaproteobacteria</taxon>
        <taxon>Burkholderiales</taxon>
        <taxon>Comamonadaceae</taxon>
        <taxon>Ottowia</taxon>
    </lineage>
</organism>
<proteinExistence type="predicted"/>